<evidence type="ECO:0000256" key="1">
    <source>
        <dbReference type="ARBA" id="ARBA00005820"/>
    </source>
</evidence>
<dbReference type="PANTHER" id="PTHR35807:SF1">
    <property type="entry name" value="TRANSCRIPTIONAL REGULATOR REDD"/>
    <property type="match status" value="1"/>
</dbReference>
<feature type="repeat" description="TPR" evidence="5">
    <location>
        <begin position="837"/>
        <end position="870"/>
    </location>
</feature>
<dbReference type="InterPro" id="IPR019734">
    <property type="entry name" value="TPR_rpt"/>
</dbReference>
<feature type="domain" description="OmpR/PhoB-type" evidence="7">
    <location>
        <begin position="17"/>
        <end position="94"/>
    </location>
</feature>
<dbReference type="GO" id="GO:0000160">
    <property type="term" value="P:phosphorelay signal transduction system"/>
    <property type="evidence" value="ECO:0007669"/>
    <property type="project" value="InterPro"/>
</dbReference>
<dbReference type="SUPFAM" id="SSF46894">
    <property type="entry name" value="C-terminal effector domain of the bipartite response regulators"/>
    <property type="match status" value="1"/>
</dbReference>
<dbReference type="SUPFAM" id="SSF48452">
    <property type="entry name" value="TPR-like"/>
    <property type="match status" value="3"/>
</dbReference>
<dbReference type="Proteomes" id="UP000542674">
    <property type="component" value="Unassembled WGS sequence"/>
</dbReference>
<feature type="repeat" description="TPR" evidence="5">
    <location>
        <begin position="717"/>
        <end position="750"/>
    </location>
</feature>
<dbReference type="Gene3D" id="1.10.10.10">
    <property type="entry name" value="Winged helix-like DNA-binding domain superfamily/Winged helix DNA-binding domain"/>
    <property type="match status" value="2"/>
</dbReference>
<dbReference type="AlphaFoldDB" id="A0A7W7WWI0"/>
<dbReference type="InterPro" id="IPR051677">
    <property type="entry name" value="AfsR-DnrI-RedD_regulator"/>
</dbReference>
<dbReference type="Pfam" id="PF03704">
    <property type="entry name" value="BTAD"/>
    <property type="match status" value="1"/>
</dbReference>
<dbReference type="Pfam" id="PF13181">
    <property type="entry name" value="TPR_8"/>
    <property type="match status" value="1"/>
</dbReference>
<dbReference type="Pfam" id="PF00486">
    <property type="entry name" value="Trans_reg_C"/>
    <property type="match status" value="1"/>
</dbReference>
<dbReference type="RefSeq" id="WP_184669216.1">
    <property type="nucleotide sequence ID" value="NZ_BAABAI010000029.1"/>
</dbReference>
<evidence type="ECO:0000313" key="9">
    <source>
        <dbReference type="EMBL" id="MBB4965613.1"/>
    </source>
</evidence>
<evidence type="ECO:0000256" key="4">
    <source>
        <dbReference type="ARBA" id="ARBA00023163"/>
    </source>
</evidence>
<keyword evidence="10" id="KW-1185">Reference proteome</keyword>
<evidence type="ECO:0000313" key="10">
    <source>
        <dbReference type="Proteomes" id="UP000542674"/>
    </source>
</evidence>
<dbReference type="Gene3D" id="3.40.50.300">
    <property type="entry name" value="P-loop containing nucleotide triphosphate hydrolases"/>
    <property type="match status" value="1"/>
</dbReference>
<feature type="compositionally biased region" description="Low complexity" evidence="6">
    <location>
        <begin position="245"/>
        <end position="254"/>
    </location>
</feature>
<evidence type="ECO:0000256" key="3">
    <source>
        <dbReference type="ARBA" id="ARBA00023125"/>
    </source>
</evidence>
<dbReference type="SMART" id="SM00028">
    <property type="entry name" value="TPR"/>
    <property type="match status" value="5"/>
</dbReference>
<dbReference type="PANTHER" id="PTHR35807">
    <property type="entry name" value="TRANSCRIPTIONAL REGULATOR REDD-RELATED"/>
    <property type="match status" value="1"/>
</dbReference>
<dbReference type="Gene3D" id="1.25.40.10">
    <property type="entry name" value="Tetratricopeptide repeat domain"/>
    <property type="match status" value="2"/>
</dbReference>
<dbReference type="SMART" id="SM00862">
    <property type="entry name" value="Trans_reg_C"/>
    <property type="match status" value="1"/>
</dbReference>
<keyword evidence="4" id="KW-0804">Transcription</keyword>
<comment type="similarity">
    <text evidence="1">Belongs to the AfsR/DnrI/RedD regulatory family.</text>
</comment>
<evidence type="ECO:0000256" key="2">
    <source>
        <dbReference type="ARBA" id="ARBA00023015"/>
    </source>
</evidence>
<sequence>MTGELRVLGQVEVLVDGTHVDLGHARQRCVLAVLAVEANRVVPTDQVVDRVWGDHPPRRARQLVSNYLSLLRRLLAGAGVDGVAIERRGGGYVLLVDPRRVDLHRFRRLVADARAQTDQARALELFEQATAAWRGEALAGLDTPWIATVREGLVRERFAADTDRLDLALRLGRHTALLPELTGRADAHPLDERVAAQLMLALYRAGRPTEALDHYRRLHARLTAELGTDPGPDLRKLHQDILTAAPTLTGTPPGRASVTPRQLPSAPALFTGRRPELAELDHTLATTRDDPETTGTVLISAIGGVGGVGKTWLALTWAHRNLDRFPDGQLFVDLQGFSPTNRPTEPADAIRGFLTALGTDPARLPADLDTLAADYRSMIAGRRVLVVLDNAATAEQVIPLLPGHPSCTVLVTGRTGLASLIDRHGARHLSLDVLTRDEARALLARRLGDRRIQAEPDVTDDLIDLCGRHPLALAITARHAATRPRVPLAEFATELRDLGLDALDDDDPAASLPTVLSWSLRHLTDRQRTLFVLIGIAPGPDIDLPAAAALIGLSKADTRKILHALENHSLLDRHPRGRYAMHDLVRAYATADDHLTEPARQAALDRVVDFYLHTAYAADRHLNPHRQQVTFDPPATGVHPHPLPDLTAVLDWLDVHHPHLLAAQSTAETRRRHQTVWNLAWTLGSFHWRRGHRRDALTVWQAARTAAEHLPDPNTRILAHRRLGNAHAEMEQHEQAMIHLYKALTLAEHHQDPAQQANAQETLAWAWARQGDDRKALEHEQRALAIYRTLGNPVWEAEALNSIGWYAARIGDYDTARDHCEAALSLNREHDNPDGEATTLDSLGYIDYETGNHREAIDHYHQALTLYRELGDTTNTAETLDRLGHPHAALGHHTEAREAWQEALDHYRRLGRDTDAEQVRKQLDDLTEPQ</sequence>
<keyword evidence="2" id="KW-0805">Transcription regulation</keyword>
<dbReference type="CDD" id="cd15831">
    <property type="entry name" value="BTAD"/>
    <property type="match status" value="1"/>
</dbReference>
<proteinExistence type="inferred from homology"/>
<accession>A0A7W7WWI0</accession>
<dbReference type="PROSITE" id="PS50005">
    <property type="entry name" value="TPR"/>
    <property type="match status" value="3"/>
</dbReference>
<feature type="repeat" description="TPR" evidence="5">
    <location>
        <begin position="797"/>
        <end position="830"/>
    </location>
</feature>
<dbReference type="GO" id="GO:0003677">
    <property type="term" value="F:DNA binding"/>
    <property type="evidence" value="ECO:0007669"/>
    <property type="project" value="UniProtKB-KW"/>
</dbReference>
<evidence type="ECO:0000256" key="6">
    <source>
        <dbReference type="SAM" id="MobiDB-lite"/>
    </source>
</evidence>
<feature type="region of interest" description="Disordered" evidence="6">
    <location>
        <begin position="245"/>
        <end position="267"/>
    </location>
</feature>
<evidence type="ECO:0000259" key="8">
    <source>
        <dbReference type="SMART" id="SM01043"/>
    </source>
</evidence>
<dbReference type="PRINTS" id="PR00364">
    <property type="entry name" value="DISEASERSIST"/>
</dbReference>
<evidence type="ECO:0000256" key="5">
    <source>
        <dbReference type="PROSITE-ProRule" id="PRU00339"/>
    </source>
</evidence>
<name>A0A7W7WWI0_9PSEU</name>
<dbReference type="InterPro" id="IPR001867">
    <property type="entry name" value="OmpR/PhoB-type_DNA-bd"/>
</dbReference>
<organism evidence="9 10">
    <name type="scientific">Saccharothrix violaceirubra</name>
    <dbReference type="NCBI Taxonomy" id="413306"/>
    <lineage>
        <taxon>Bacteria</taxon>
        <taxon>Bacillati</taxon>
        <taxon>Actinomycetota</taxon>
        <taxon>Actinomycetes</taxon>
        <taxon>Pseudonocardiales</taxon>
        <taxon>Pseudonocardiaceae</taxon>
        <taxon>Saccharothrix</taxon>
    </lineage>
</organism>
<evidence type="ECO:0000259" key="7">
    <source>
        <dbReference type="SMART" id="SM00862"/>
    </source>
</evidence>
<gene>
    <name evidence="9" type="ORF">F4559_002972</name>
</gene>
<dbReference type="InterPro" id="IPR011990">
    <property type="entry name" value="TPR-like_helical_dom_sf"/>
</dbReference>
<dbReference type="InterPro" id="IPR027417">
    <property type="entry name" value="P-loop_NTPase"/>
</dbReference>
<keyword evidence="3 9" id="KW-0238">DNA-binding</keyword>
<comment type="caution">
    <text evidence="9">The sequence shown here is derived from an EMBL/GenBank/DDBJ whole genome shotgun (WGS) entry which is preliminary data.</text>
</comment>
<dbReference type="Pfam" id="PF13424">
    <property type="entry name" value="TPR_12"/>
    <property type="match status" value="1"/>
</dbReference>
<dbReference type="SUPFAM" id="SSF52540">
    <property type="entry name" value="P-loop containing nucleoside triphosphate hydrolases"/>
    <property type="match status" value="1"/>
</dbReference>
<feature type="domain" description="Bacterial transcriptional activator" evidence="8">
    <location>
        <begin position="101"/>
        <end position="242"/>
    </location>
</feature>
<dbReference type="GO" id="GO:0043531">
    <property type="term" value="F:ADP binding"/>
    <property type="evidence" value="ECO:0007669"/>
    <property type="project" value="InterPro"/>
</dbReference>
<dbReference type="EMBL" id="JACHJS010000001">
    <property type="protein sequence ID" value="MBB4965613.1"/>
    <property type="molecule type" value="Genomic_DNA"/>
</dbReference>
<keyword evidence="5" id="KW-0802">TPR repeat</keyword>
<dbReference type="SMART" id="SM01043">
    <property type="entry name" value="BTAD"/>
    <property type="match status" value="1"/>
</dbReference>
<dbReference type="InterPro" id="IPR036388">
    <property type="entry name" value="WH-like_DNA-bd_sf"/>
</dbReference>
<dbReference type="InterPro" id="IPR005158">
    <property type="entry name" value="BTAD"/>
</dbReference>
<protein>
    <submittedName>
        <fullName evidence="9">DNA-binding SARP family transcriptional activator/TolA-binding protein</fullName>
    </submittedName>
</protein>
<dbReference type="InterPro" id="IPR016032">
    <property type="entry name" value="Sig_transdc_resp-reg_C-effctor"/>
</dbReference>
<dbReference type="GO" id="GO:0006355">
    <property type="term" value="P:regulation of DNA-templated transcription"/>
    <property type="evidence" value="ECO:0007669"/>
    <property type="project" value="InterPro"/>
</dbReference>
<reference evidence="9 10" key="1">
    <citation type="submission" date="2020-08" db="EMBL/GenBank/DDBJ databases">
        <title>Sequencing the genomes of 1000 actinobacteria strains.</title>
        <authorList>
            <person name="Klenk H.-P."/>
        </authorList>
    </citation>
    <scope>NUCLEOTIDE SEQUENCE [LARGE SCALE GENOMIC DNA]</scope>
    <source>
        <strain evidence="9 10">DSM 45084</strain>
    </source>
</reference>